<accession>A0ABW7HIK5</accession>
<evidence type="ECO:0000313" key="3">
    <source>
        <dbReference type="Proteomes" id="UP001606134"/>
    </source>
</evidence>
<organism evidence="2 3">
    <name type="scientific">Pelomonas candidula</name>
    <dbReference type="NCBI Taxonomy" id="3299025"/>
    <lineage>
        <taxon>Bacteria</taxon>
        <taxon>Pseudomonadati</taxon>
        <taxon>Pseudomonadota</taxon>
        <taxon>Betaproteobacteria</taxon>
        <taxon>Burkholderiales</taxon>
        <taxon>Sphaerotilaceae</taxon>
        <taxon>Roseateles</taxon>
    </lineage>
</organism>
<dbReference type="Proteomes" id="UP001606134">
    <property type="component" value="Unassembled WGS sequence"/>
</dbReference>
<reference evidence="2 3" key="1">
    <citation type="submission" date="2024-08" db="EMBL/GenBank/DDBJ databases">
        <authorList>
            <person name="Lu H."/>
        </authorList>
    </citation>
    <scope>NUCLEOTIDE SEQUENCE [LARGE SCALE GENOMIC DNA]</scope>
    <source>
        <strain evidence="2 3">BYS78W</strain>
    </source>
</reference>
<evidence type="ECO:0000313" key="2">
    <source>
        <dbReference type="EMBL" id="MFG6489672.1"/>
    </source>
</evidence>
<protein>
    <submittedName>
        <fullName evidence="2">Uncharacterized protein</fullName>
    </submittedName>
</protein>
<feature type="compositionally biased region" description="Low complexity" evidence="1">
    <location>
        <begin position="156"/>
        <end position="173"/>
    </location>
</feature>
<dbReference type="EMBL" id="JBIGIC010000014">
    <property type="protein sequence ID" value="MFG6489672.1"/>
    <property type="molecule type" value="Genomic_DNA"/>
</dbReference>
<feature type="region of interest" description="Disordered" evidence="1">
    <location>
        <begin position="144"/>
        <end position="173"/>
    </location>
</feature>
<keyword evidence="3" id="KW-1185">Reference proteome</keyword>
<comment type="caution">
    <text evidence="2">The sequence shown here is derived from an EMBL/GenBank/DDBJ whole genome shotgun (WGS) entry which is preliminary data.</text>
</comment>
<gene>
    <name evidence="2" type="ORF">ACG04R_23550</name>
</gene>
<proteinExistence type="predicted"/>
<sequence>MEKNVLTVALLVACAATQAATPEQEVAEGKKIAAGLSQAGRDLCVFDNGAPADVPHQIVRKLKVAKGTYGGVKELLPKLVEEALASKADAIADYNSSQRFGFWPWRVVRPVVTATAIRWDEPPRKTCEAMGGVRLEVILTTNRSPEALANSRGPSSETPTPAEAGEPAASSPQ</sequence>
<evidence type="ECO:0000256" key="1">
    <source>
        <dbReference type="SAM" id="MobiDB-lite"/>
    </source>
</evidence>
<name>A0ABW7HIK5_9BURK</name>
<dbReference type="RefSeq" id="WP_394416066.1">
    <property type="nucleotide sequence ID" value="NZ_JBIGIC010000014.1"/>
</dbReference>